<evidence type="ECO:0000259" key="5">
    <source>
        <dbReference type="Pfam" id="PF13476"/>
    </source>
</evidence>
<feature type="coiled-coil region" evidence="4">
    <location>
        <begin position="215"/>
        <end position="295"/>
    </location>
</feature>
<dbReference type="InterPro" id="IPR017599">
    <property type="entry name" value="DNA_S_DndD"/>
</dbReference>
<proteinExistence type="inferred from homology"/>
<evidence type="ECO:0000313" key="7">
    <source>
        <dbReference type="Proteomes" id="UP001056708"/>
    </source>
</evidence>
<evidence type="ECO:0000256" key="1">
    <source>
        <dbReference type="ARBA" id="ARBA00006930"/>
    </source>
</evidence>
<dbReference type="Proteomes" id="UP001056708">
    <property type="component" value="Chromosome"/>
</dbReference>
<evidence type="ECO:0000256" key="3">
    <source>
        <dbReference type="ARBA" id="ARBA00013368"/>
    </source>
</evidence>
<reference evidence="6" key="1">
    <citation type="submission" date="2022-06" db="EMBL/GenBank/DDBJ databases">
        <title>Genome sequence of Phormidium yuhuli AB48 isolated from an industrial photobioreactor environment.</title>
        <authorList>
            <person name="Qiu Y."/>
            <person name="Noonan A.J.C."/>
            <person name="Dofher K."/>
            <person name="Koch M."/>
            <person name="Kieft B."/>
            <person name="Lin X."/>
            <person name="Ziels R.M."/>
            <person name="Hallam S.J."/>
        </authorList>
    </citation>
    <scope>NUCLEOTIDE SEQUENCE</scope>
    <source>
        <strain evidence="6">AB48</strain>
    </source>
</reference>
<dbReference type="SUPFAM" id="SSF52540">
    <property type="entry name" value="P-loop containing nucleoside triphosphate hydrolases"/>
    <property type="match status" value="1"/>
</dbReference>
<dbReference type="Pfam" id="PF13476">
    <property type="entry name" value="AAA_23"/>
    <property type="match status" value="1"/>
</dbReference>
<accession>A0ABY5AQK1</accession>
<dbReference type="NCBIfam" id="TIGR03185">
    <property type="entry name" value="DNA_S_dndD"/>
    <property type="match status" value="1"/>
</dbReference>
<sequence>MKFLELVLQNFGPYIGRQELNLRPIEAEGGELAPIILFGGMNGGGKTTLMDAIRLALYGQRAQCSTRGSLNYGDFLAQCVNRHSDPHEKTRIELLFEQVVNNRQVRYRIIRTWDRHPKEGKETLGIYQPDGVGNSDWKDEALSETWDEYVETLLPLGISNLFLFDGEQVKELAEQEAPPPLVSGAIKSLLGLELAERLAVDLEVLVNRKRKTLAGKKERAEIEAIERRLEEAQQEHQELQEQVKGLKRERQRTLEEEERATAVFRAQGGKIAEERAALEAQQASQKQEVERHRDRLRELAAGCLPLVGIEPLLRMAHKQGDWEAQETRARLLQGAMEERDQRLLALLHGLDLTTSQLERVEEFLGEDGPETQDEAALWLGLSERQLQGLGALLGDRLLDGFRQWEMTQEALQEALEALTRTEQLMAQAAPKEESDRLFQAMTQAQGERQKLDATLELREREVQQRGAEVERIKKELASYGEENVDRQNANHLIDNAKSVQRTLGQFRERLTLRKLNKLELEVTECFRYLLHKSDLVHRVVIEAEDFRLLLYDRQGQMVPKHRLSAGEKQLLAIAFLWGLARVSGRQLPVAIDTPLGRLDSSHRQNLVERYFPAASHQVILLSTDTEIREAEAKQLREFGAIAREYRLDYDPKLQQTRVQSGYFEFGEGG</sequence>
<comment type="similarity">
    <text evidence="1">Belongs to the SMC family. SbcC subfamily.</text>
</comment>
<keyword evidence="4" id="KW-0175">Coiled coil</keyword>
<comment type="subunit">
    <text evidence="2">Heterodimer of SbcC and SbcD.</text>
</comment>
<dbReference type="Gene3D" id="3.40.50.300">
    <property type="entry name" value="P-loop containing nucleotide triphosphate hydrolases"/>
    <property type="match status" value="2"/>
</dbReference>
<dbReference type="RefSeq" id="WP_252662665.1">
    <property type="nucleotide sequence ID" value="NZ_CP098611.1"/>
</dbReference>
<evidence type="ECO:0000256" key="2">
    <source>
        <dbReference type="ARBA" id="ARBA00011322"/>
    </source>
</evidence>
<keyword evidence="7" id="KW-1185">Reference proteome</keyword>
<feature type="domain" description="Rad50/SbcC-type AAA" evidence="5">
    <location>
        <begin position="6"/>
        <end position="256"/>
    </location>
</feature>
<dbReference type="EMBL" id="CP098611">
    <property type="protein sequence ID" value="USR90641.1"/>
    <property type="molecule type" value="Genomic_DNA"/>
</dbReference>
<feature type="coiled-coil region" evidence="4">
    <location>
        <begin position="401"/>
        <end position="461"/>
    </location>
</feature>
<protein>
    <recommendedName>
        <fullName evidence="3">Nuclease SbcCD subunit C</fullName>
    </recommendedName>
</protein>
<dbReference type="InterPro" id="IPR038729">
    <property type="entry name" value="Rad50/SbcC_AAA"/>
</dbReference>
<dbReference type="InterPro" id="IPR027417">
    <property type="entry name" value="P-loop_NTPase"/>
</dbReference>
<evidence type="ECO:0000313" key="6">
    <source>
        <dbReference type="EMBL" id="USR90641.1"/>
    </source>
</evidence>
<dbReference type="PANTHER" id="PTHR32114">
    <property type="entry name" value="ABC TRANSPORTER ABCH.3"/>
    <property type="match status" value="1"/>
</dbReference>
<evidence type="ECO:0000256" key="4">
    <source>
        <dbReference type="SAM" id="Coils"/>
    </source>
</evidence>
<gene>
    <name evidence="6" type="primary">dndD</name>
    <name evidence="6" type="ORF">NEA10_17705</name>
</gene>
<organism evidence="6 7">
    <name type="scientific">Phormidium yuhuli AB48</name>
    <dbReference type="NCBI Taxonomy" id="2940671"/>
    <lineage>
        <taxon>Bacteria</taxon>
        <taxon>Bacillati</taxon>
        <taxon>Cyanobacteriota</taxon>
        <taxon>Cyanophyceae</taxon>
        <taxon>Oscillatoriophycideae</taxon>
        <taxon>Oscillatoriales</taxon>
        <taxon>Oscillatoriaceae</taxon>
        <taxon>Phormidium</taxon>
        <taxon>Phormidium yuhuli</taxon>
    </lineage>
</organism>
<dbReference type="PANTHER" id="PTHR32114:SF2">
    <property type="entry name" value="ABC TRANSPORTER ABCH.3"/>
    <property type="match status" value="1"/>
</dbReference>
<name>A0ABY5AQK1_9CYAN</name>